<dbReference type="InterPro" id="IPR045042">
    <property type="entry name" value="YnaI-like"/>
</dbReference>
<keyword evidence="4" id="KW-1133">Transmembrane helix</keyword>
<protein>
    <submittedName>
        <fullName evidence="8">Mechanosensitive ion channel protein 2, chloroplastic-like isoform X1</fullName>
    </submittedName>
</protein>
<dbReference type="EMBL" id="PQIB02000001">
    <property type="protein sequence ID" value="RLN41257.1"/>
    <property type="molecule type" value="Genomic_DNA"/>
</dbReference>
<dbReference type="GO" id="GO:0016020">
    <property type="term" value="C:membrane"/>
    <property type="evidence" value="ECO:0007669"/>
    <property type="project" value="UniProtKB-SubCell"/>
</dbReference>
<dbReference type="InterPro" id="IPR056876">
    <property type="entry name" value="Msl2-3_C"/>
</dbReference>
<dbReference type="InterPro" id="IPR010920">
    <property type="entry name" value="LSM_dom_sf"/>
</dbReference>
<dbReference type="AlphaFoldDB" id="A0A3L6TLX3"/>
<comment type="subcellular location">
    <subcellularLocation>
        <location evidence="1">Membrane</location>
        <topology evidence="1">Multi-pass membrane protein</topology>
    </subcellularLocation>
</comment>
<feature type="compositionally biased region" description="Basic and acidic residues" evidence="3">
    <location>
        <begin position="551"/>
        <end position="562"/>
    </location>
</feature>
<feature type="transmembrane region" description="Helical" evidence="4">
    <location>
        <begin position="89"/>
        <end position="108"/>
    </location>
</feature>
<evidence type="ECO:0000256" key="4">
    <source>
        <dbReference type="SAM" id="Phobius"/>
    </source>
</evidence>
<feature type="domain" description="Mechanosensitive ion channel MscS" evidence="5">
    <location>
        <begin position="260"/>
        <end position="328"/>
    </location>
</feature>
<keyword evidence="4" id="KW-0472">Membrane</keyword>
<dbReference type="PANTHER" id="PTHR43634:SF2">
    <property type="entry name" value="LOW CONDUCTANCE MECHANOSENSITIVE CHANNEL YNAI"/>
    <property type="match status" value="1"/>
</dbReference>
<feature type="transmembrane region" description="Helical" evidence="4">
    <location>
        <begin position="242"/>
        <end position="261"/>
    </location>
</feature>
<dbReference type="STRING" id="4540.A0A3L6TLX3"/>
<dbReference type="Pfam" id="PF00924">
    <property type="entry name" value="MS_channel_2nd"/>
    <property type="match status" value="1"/>
</dbReference>
<feature type="compositionally biased region" description="Basic and acidic residues" evidence="3">
    <location>
        <begin position="469"/>
        <end position="487"/>
    </location>
</feature>
<evidence type="ECO:0000313" key="9">
    <source>
        <dbReference type="Proteomes" id="UP000275267"/>
    </source>
</evidence>
<dbReference type="Proteomes" id="UP000275267">
    <property type="component" value="Unassembled WGS sequence"/>
</dbReference>
<feature type="domain" description="Mechanosensitive ion channel protein 2/3 C-terminal" evidence="6">
    <location>
        <begin position="335"/>
        <end position="420"/>
    </location>
</feature>
<feature type="region of interest" description="Disordered" evidence="3">
    <location>
        <begin position="595"/>
        <end position="645"/>
    </location>
</feature>
<evidence type="ECO:0000259" key="7">
    <source>
        <dbReference type="Pfam" id="PF25237"/>
    </source>
</evidence>
<sequence>MAVGLTSQLFQRVPATDIFCQRNKLRRPDCWGHNVLESNYRPMLYTPHKYRSLGFRTFALPVPLQENPLVKSASVALTRSCDTLLANPATSLVVPAIGIIVFALWGFLPLMRDIRNRFDHGGNWKKSPTYLISSSYLQPLLLWTGATLICRGLDPVVLPTAASQAVKTRLITFVRSLSTVLAVAYIFTSLIQQVQKFLVDHRHPNDTRNMGLDFTMKALYTGIWIAAVSLFMELLGFNTQKWITAGGFGTVLLTLAGREIFTNFLSSVMINATRPFVVNEWINAKIDGVEFSGIVEHVGWWSPTIIRGDDREAIYIPNHKFTVSILRNNTQRTHWRIKTYLAISHMDAGKIGIIVADMRKVLAKNPHIEQQKLHRRVFFEKIDPKNQALMIYISCFVKTSRFEEYLNVQETVMLDLLRIVGHHKARLATQIRTVQKSYGNADFDNIPFGEGMYSRFGGRPLLIDTSARISDDKAKPQPVSSREEPKVKTNGSVEVKSASPENSSLNNSEKQDQKKSVPEDARVKNSKSDNVMPVTSSSDPVTSISKTGKGKTHEPEATERQDGSVSVANPKKESRPAFEDNIVLGIALEGSKRTLPMEEGNPYLSLSETEPDTVTVDAASSPKDEIAQSPKNSGQEKADQRNIDR</sequence>
<dbReference type="Pfam" id="PF24956">
    <property type="entry name" value="Msl2-3_C"/>
    <property type="match status" value="1"/>
</dbReference>
<evidence type="ECO:0000313" key="8">
    <source>
        <dbReference type="EMBL" id="RLN41257.1"/>
    </source>
</evidence>
<evidence type="ECO:0000256" key="1">
    <source>
        <dbReference type="ARBA" id="ARBA00004141"/>
    </source>
</evidence>
<dbReference type="InterPro" id="IPR006685">
    <property type="entry name" value="MscS_channel_2nd"/>
</dbReference>
<dbReference type="OrthoDB" id="1676006at2759"/>
<feature type="domain" description="Mechanosensitive channel protein 2/3 transmembrane" evidence="7">
    <location>
        <begin position="130"/>
        <end position="258"/>
    </location>
</feature>
<organism evidence="8 9">
    <name type="scientific">Panicum miliaceum</name>
    <name type="common">Proso millet</name>
    <name type="synonym">Broomcorn millet</name>
    <dbReference type="NCBI Taxonomy" id="4540"/>
    <lineage>
        <taxon>Eukaryota</taxon>
        <taxon>Viridiplantae</taxon>
        <taxon>Streptophyta</taxon>
        <taxon>Embryophyta</taxon>
        <taxon>Tracheophyta</taxon>
        <taxon>Spermatophyta</taxon>
        <taxon>Magnoliopsida</taxon>
        <taxon>Liliopsida</taxon>
        <taxon>Poales</taxon>
        <taxon>Poaceae</taxon>
        <taxon>PACMAD clade</taxon>
        <taxon>Panicoideae</taxon>
        <taxon>Panicodae</taxon>
        <taxon>Paniceae</taxon>
        <taxon>Panicinae</taxon>
        <taxon>Panicum</taxon>
        <taxon>Panicum sect. Panicum</taxon>
    </lineage>
</organism>
<feature type="transmembrane region" description="Helical" evidence="4">
    <location>
        <begin position="218"/>
        <end position="236"/>
    </location>
</feature>
<proteinExistence type="inferred from homology"/>
<evidence type="ECO:0000259" key="6">
    <source>
        <dbReference type="Pfam" id="PF24956"/>
    </source>
</evidence>
<dbReference type="Pfam" id="PF25237">
    <property type="entry name" value="MSL2_3"/>
    <property type="match status" value="1"/>
</dbReference>
<evidence type="ECO:0000259" key="5">
    <source>
        <dbReference type="Pfam" id="PF00924"/>
    </source>
</evidence>
<dbReference type="SUPFAM" id="SSF50182">
    <property type="entry name" value="Sm-like ribonucleoproteins"/>
    <property type="match status" value="1"/>
</dbReference>
<comment type="caution">
    <text evidence="8">The sequence shown here is derived from an EMBL/GenBank/DDBJ whole genome shotgun (WGS) entry which is preliminary data.</text>
</comment>
<keyword evidence="4" id="KW-0812">Transmembrane</keyword>
<reference evidence="9" key="1">
    <citation type="journal article" date="2019" name="Nat. Commun.">
        <title>The genome of broomcorn millet.</title>
        <authorList>
            <person name="Zou C."/>
            <person name="Miki D."/>
            <person name="Li D."/>
            <person name="Tang Q."/>
            <person name="Xiao L."/>
            <person name="Rajput S."/>
            <person name="Deng P."/>
            <person name="Jia W."/>
            <person name="Huang R."/>
            <person name="Zhang M."/>
            <person name="Sun Y."/>
            <person name="Hu J."/>
            <person name="Fu X."/>
            <person name="Schnable P.S."/>
            <person name="Li F."/>
            <person name="Zhang H."/>
            <person name="Feng B."/>
            <person name="Zhu X."/>
            <person name="Liu R."/>
            <person name="Schnable J.C."/>
            <person name="Zhu J.-K."/>
            <person name="Zhang H."/>
        </authorList>
    </citation>
    <scope>NUCLEOTIDE SEQUENCE [LARGE SCALE GENOMIC DNA]</scope>
</reference>
<dbReference type="PANTHER" id="PTHR43634">
    <property type="entry name" value="OW CONDUCTANCE MECHANOSENSITIVE CHANNEL"/>
    <property type="match status" value="1"/>
</dbReference>
<feature type="compositionally biased region" description="Basic and acidic residues" evidence="3">
    <location>
        <begin position="634"/>
        <end position="645"/>
    </location>
</feature>
<feature type="compositionally biased region" description="Polar residues" evidence="3">
    <location>
        <begin position="533"/>
        <end position="546"/>
    </location>
</feature>
<gene>
    <name evidence="8" type="ORF">C2845_PM01G19000</name>
</gene>
<dbReference type="InterPro" id="IPR057483">
    <property type="entry name" value="MSL2/3_TM_dom"/>
</dbReference>
<keyword evidence="9" id="KW-1185">Reference proteome</keyword>
<dbReference type="GO" id="GO:0055085">
    <property type="term" value="P:transmembrane transport"/>
    <property type="evidence" value="ECO:0007669"/>
    <property type="project" value="InterPro"/>
</dbReference>
<dbReference type="Gene3D" id="1.10.287.1260">
    <property type="match status" value="1"/>
</dbReference>
<evidence type="ECO:0000256" key="3">
    <source>
        <dbReference type="SAM" id="MobiDB-lite"/>
    </source>
</evidence>
<accession>A0A3L6TLX3</accession>
<feature type="compositionally biased region" description="Polar residues" evidence="3">
    <location>
        <begin position="499"/>
        <end position="508"/>
    </location>
</feature>
<comment type="similarity">
    <text evidence="2">Belongs to the MscS (TC 1.A.23) family.</text>
</comment>
<feature type="region of interest" description="Disordered" evidence="3">
    <location>
        <begin position="467"/>
        <end position="576"/>
    </location>
</feature>
<feature type="transmembrane region" description="Helical" evidence="4">
    <location>
        <begin position="169"/>
        <end position="188"/>
    </location>
</feature>
<name>A0A3L6TLX3_PANMI</name>
<evidence type="ECO:0000256" key="2">
    <source>
        <dbReference type="ARBA" id="ARBA00008017"/>
    </source>
</evidence>
<feature type="compositionally biased region" description="Basic and acidic residues" evidence="3">
    <location>
        <begin position="509"/>
        <end position="527"/>
    </location>
</feature>